<dbReference type="PANTHER" id="PTHR32063:SF33">
    <property type="entry name" value="RND SUPERFAMILY EFFLUX PUMP PERMEASE COMPONENT"/>
    <property type="match status" value="1"/>
</dbReference>
<name>A0A0C2E650_9STAP</name>
<dbReference type="EMBL" id="JABEVU030000001">
    <property type="protein sequence ID" value="MDB0580415.1"/>
    <property type="molecule type" value="Genomic_DNA"/>
</dbReference>
<dbReference type="OrthoDB" id="9757876at2"/>
<keyword evidence="6" id="KW-1185">Reference proteome</keyword>
<evidence type="ECO:0000256" key="2">
    <source>
        <dbReference type="SAM" id="Phobius"/>
    </source>
</evidence>
<feature type="coiled-coil region" evidence="1">
    <location>
        <begin position="144"/>
        <end position="171"/>
    </location>
</feature>
<dbReference type="Gene3D" id="3.30.70.1320">
    <property type="entry name" value="Multidrug efflux transporter AcrB pore domain like"/>
    <property type="match status" value="1"/>
</dbReference>
<dbReference type="PRINTS" id="PR00702">
    <property type="entry name" value="ACRIFLAVINRP"/>
</dbReference>
<feature type="transmembrane region" description="Helical" evidence="2">
    <location>
        <begin position="966"/>
        <end position="995"/>
    </location>
</feature>
<feature type="transmembrane region" description="Helical" evidence="2">
    <location>
        <begin position="519"/>
        <end position="538"/>
    </location>
</feature>
<sequence length="1003" mass="109650">MKKLFGMIMERSLLFIIMVFAVSVFGIYTFLTIEQREIPETEVNLINVTTPWPGADKSDVESNITEIIEAEIFSVDGVDSVSSVSQDDVSVLTLEIANSVETKDVLNEVNNLLGGLSGDFPENAADPEVQSISNTFPILSYQFHAEERGELDEIRGDLERLEREVSQTEGISGVTVKGYTDQEYQINLDRDAMAEAQVNPNQILGEIETSLNPVILGQEEDDGNIIRLSFQDETPLSVLEQVRVGQDSTPLPDIAEIEEVTATPEDIVEYEGEPAISFTVFLSSGEDVPSVSEDVEAVMDEGISGLPDSIDVTTLSSERENVEDIFVGLYMSLAIALIAVIISASLGLSLFGSITVMTTVVLSVIIGLIPVPWFGVDLNQISVIGLIIALGILVDDSIVVNDNIERRFTLGDGRLDGVYNGVKEVAPSVIASTLAIVFTFSPLLLLSGANGDFIKALPSILITTMVVSTVLALTFVPAARYLLKRKKVPEHPGLIGKLFTKGSDFYADRVLPAIIRRPLTTFLTVLVIGVLSLGLIRFTPFEFFPEADRSEVTVDLIFAEDQTIDQTHEDANAVLDYMLDEMPHVEAVSLFTGTGLPNLFGASLDQAGANTAQIALQIDKEEISASETINQFEEPVREAFPEATIFMETIIQGPPAGAPITVELYESDLEQLNEQANSLQRTLEDEGALVTTNIGDLVPTINYSIDYDALEENAVSISQVKNELNMLSEGIPIQGIIVDGENRETTLKYSNDYSVEDVEIIKMTGEQPETFPLTDFVEETETESSKYIHHTNGDRMVELKVYADDEAAAEEKIEAFRGEMPETSEMIIGGETSDQTDFFVEISILFGIILVLVYLVIAIEFNSIVMPLIIVFSIFLAISGGIIGLFVTQTPISFLGVMGMVSLSGIVVRNAIVLLDFIEARRKSDAFDIHEAIYDSGRARFKPILLTTITSIIALTPVAFSGDVLFVPLAVTVIAGIAFSTILSMIATPSLYYLYYKVRYRNS</sequence>
<reference evidence="3 5" key="1">
    <citation type="submission" date="2015-01" db="EMBL/GenBank/DDBJ databases">
        <title>Genome sequences of high lactate-tolerant strain Salinicoccus roseus W12 with industrial interest.</title>
        <authorList>
            <person name="Wang H."/>
            <person name="Yu B."/>
        </authorList>
    </citation>
    <scope>NUCLEOTIDE SEQUENCE [LARGE SCALE GENOMIC DNA]</scope>
    <source>
        <strain evidence="3 5">W12</strain>
    </source>
</reference>
<evidence type="ECO:0000313" key="4">
    <source>
        <dbReference type="EMBL" id="MDB0580415.1"/>
    </source>
</evidence>
<feature type="transmembrane region" description="Helical" evidence="2">
    <location>
        <begin position="381"/>
        <end position="404"/>
    </location>
</feature>
<dbReference type="SUPFAM" id="SSF82866">
    <property type="entry name" value="Multidrug efflux transporter AcrB transmembrane domain"/>
    <property type="match status" value="2"/>
</dbReference>
<keyword evidence="1" id="KW-0175">Coiled coil</keyword>
<evidence type="ECO:0000313" key="3">
    <source>
        <dbReference type="EMBL" id="KIH70777.1"/>
    </source>
</evidence>
<accession>A0A0C2E650</accession>
<dbReference type="InterPro" id="IPR001036">
    <property type="entry name" value="Acrflvin-R"/>
</dbReference>
<protein>
    <submittedName>
        <fullName evidence="4">Efflux RND transporter permease subunit</fullName>
    </submittedName>
</protein>
<comment type="caution">
    <text evidence="3">The sequence shown here is derived from an EMBL/GenBank/DDBJ whole genome shotgun (WGS) entry which is preliminary data.</text>
</comment>
<dbReference type="Gene3D" id="3.30.2090.10">
    <property type="entry name" value="Multidrug efflux transporter AcrB TolC docking domain, DN and DC subdomains"/>
    <property type="match status" value="2"/>
</dbReference>
<dbReference type="Gene3D" id="3.30.70.1440">
    <property type="entry name" value="Multidrug efflux transporter AcrB pore domain"/>
    <property type="match status" value="1"/>
</dbReference>
<evidence type="ECO:0000256" key="1">
    <source>
        <dbReference type="SAM" id="Coils"/>
    </source>
</evidence>
<feature type="transmembrane region" description="Helical" evidence="2">
    <location>
        <begin position="354"/>
        <end position="375"/>
    </location>
</feature>
<dbReference type="RefSeq" id="WP_040105788.1">
    <property type="nucleotide sequence ID" value="NZ_JABEVU030000001.1"/>
</dbReference>
<dbReference type="GeneID" id="77845176"/>
<dbReference type="SUPFAM" id="SSF82693">
    <property type="entry name" value="Multidrug efflux transporter AcrB pore domain, PN1, PN2, PC1 and PC2 subdomains"/>
    <property type="match status" value="2"/>
</dbReference>
<reference evidence="6" key="2">
    <citation type="submission" date="2020-04" db="EMBL/GenBank/DDBJ databases">
        <title>Genome analysis and biological profiling of marine Cellulosimicrobium funkei MOSEL-ME6.</title>
        <authorList>
            <person name="Tanveer F."/>
            <person name="Xie Y."/>
            <person name="Shinwari Z.K."/>
        </authorList>
    </citation>
    <scope>NUCLEOTIDE SEQUENCE [LARGE SCALE GENOMIC DNA]</scope>
    <source>
        <strain evidence="6">MOSEL-ME25</strain>
    </source>
</reference>
<dbReference type="AlphaFoldDB" id="A0A0C2E650"/>
<dbReference type="GO" id="GO:0042910">
    <property type="term" value="F:xenobiotic transmembrane transporter activity"/>
    <property type="evidence" value="ECO:0007669"/>
    <property type="project" value="TreeGrafter"/>
</dbReference>
<evidence type="ECO:0000313" key="6">
    <source>
        <dbReference type="Proteomes" id="UP000527860"/>
    </source>
</evidence>
<feature type="transmembrane region" description="Helical" evidence="2">
    <location>
        <begin position="325"/>
        <end position="347"/>
    </location>
</feature>
<dbReference type="EMBL" id="JXII01000005">
    <property type="protein sequence ID" value="KIH70777.1"/>
    <property type="molecule type" value="Genomic_DNA"/>
</dbReference>
<feature type="transmembrane region" description="Helical" evidence="2">
    <location>
        <begin position="460"/>
        <end position="483"/>
    </location>
</feature>
<proteinExistence type="predicted"/>
<dbReference type="STRING" id="45670.SN16_06365"/>
<feature type="transmembrane region" description="Helical" evidence="2">
    <location>
        <begin position="838"/>
        <end position="857"/>
    </location>
</feature>
<keyword evidence="2" id="KW-1133">Transmembrane helix</keyword>
<feature type="coiled-coil region" evidence="1">
    <location>
        <begin position="662"/>
        <end position="689"/>
    </location>
</feature>
<keyword evidence="2" id="KW-0812">Transmembrane</keyword>
<dbReference type="PANTHER" id="PTHR32063">
    <property type="match status" value="1"/>
</dbReference>
<feature type="transmembrane region" description="Helical" evidence="2">
    <location>
        <begin position="425"/>
        <end position="448"/>
    </location>
</feature>
<reference evidence="4" key="3">
    <citation type="submission" date="2020-04" db="EMBL/GenBank/DDBJ databases">
        <authorList>
            <person name="Tanveer F."/>
            <person name="Xie Y."/>
            <person name="Shinwari Z.K."/>
        </authorList>
    </citation>
    <scope>NUCLEOTIDE SEQUENCE</scope>
    <source>
        <strain evidence="4">MOSEL-ME25</strain>
    </source>
</reference>
<feature type="transmembrane region" description="Helical" evidence="2">
    <location>
        <begin position="892"/>
        <end position="918"/>
    </location>
</feature>
<feature type="transmembrane region" description="Helical" evidence="2">
    <location>
        <begin position="939"/>
        <end position="960"/>
    </location>
</feature>
<evidence type="ECO:0000313" key="5">
    <source>
        <dbReference type="Proteomes" id="UP000031546"/>
    </source>
</evidence>
<dbReference type="GO" id="GO:0005886">
    <property type="term" value="C:plasma membrane"/>
    <property type="evidence" value="ECO:0007669"/>
    <property type="project" value="TreeGrafter"/>
</dbReference>
<dbReference type="InterPro" id="IPR027463">
    <property type="entry name" value="AcrB_DN_DC_subdom"/>
</dbReference>
<reference evidence="4 6" key="4">
    <citation type="submission" date="2022-12" db="EMBL/GenBank/DDBJ databases">
        <title>Genome analysis and biological profiling of marine Salinicoccus roseus MOSEL-ME25.</title>
        <authorList>
            <person name="Mirza F.T."/>
            <person name="Xie Y."/>
            <person name="Shinwari Z.K."/>
        </authorList>
    </citation>
    <scope>NUCLEOTIDE SEQUENCE [LARGE SCALE GENOMIC DNA]</scope>
    <source>
        <strain evidence="4 6">MOSEL-ME25</strain>
    </source>
</reference>
<dbReference type="Gene3D" id="1.20.1640.10">
    <property type="entry name" value="Multidrug efflux transporter AcrB transmembrane domain"/>
    <property type="match status" value="2"/>
</dbReference>
<dbReference type="Gene3D" id="3.30.70.1430">
    <property type="entry name" value="Multidrug efflux transporter AcrB pore domain"/>
    <property type="match status" value="2"/>
</dbReference>
<dbReference type="Proteomes" id="UP000031546">
    <property type="component" value="Unassembled WGS sequence"/>
</dbReference>
<organism evidence="3 5">
    <name type="scientific">Salinicoccus roseus</name>
    <dbReference type="NCBI Taxonomy" id="45670"/>
    <lineage>
        <taxon>Bacteria</taxon>
        <taxon>Bacillati</taxon>
        <taxon>Bacillota</taxon>
        <taxon>Bacilli</taxon>
        <taxon>Bacillales</taxon>
        <taxon>Staphylococcaceae</taxon>
        <taxon>Salinicoccus</taxon>
    </lineage>
</organism>
<keyword evidence="2" id="KW-0472">Membrane</keyword>
<dbReference type="Pfam" id="PF00873">
    <property type="entry name" value="ACR_tran"/>
    <property type="match status" value="1"/>
</dbReference>
<feature type="transmembrane region" description="Helical" evidence="2">
    <location>
        <begin position="864"/>
        <end position="886"/>
    </location>
</feature>
<feature type="transmembrane region" description="Helical" evidence="2">
    <location>
        <begin position="12"/>
        <end position="31"/>
    </location>
</feature>
<gene>
    <name evidence="4" type="ORF">F7P68_0007710</name>
    <name evidence="3" type="ORF">SN16_06365</name>
</gene>
<dbReference type="Proteomes" id="UP000527860">
    <property type="component" value="Unassembled WGS sequence"/>
</dbReference>